<dbReference type="InterPro" id="IPR017455">
    <property type="entry name" value="Znf_FYVE-rel"/>
</dbReference>
<dbReference type="CDD" id="cd00160">
    <property type="entry name" value="RhoGEF"/>
    <property type="match status" value="1"/>
</dbReference>
<dbReference type="SUPFAM" id="SSF48065">
    <property type="entry name" value="DBL homology domain (DH-domain)"/>
    <property type="match status" value="1"/>
</dbReference>
<dbReference type="Gene3D" id="1.20.900.10">
    <property type="entry name" value="Dbl homology (DH) domain"/>
    <property type="match status" value="1"/>
</dbReference>
<feature type="domain" description="DH" evidence="11">
    <location>
        <begin position="64"/>
        <end position="254"/>
    </location>
</feature>
<dbReference type="Pfam" id="PF01363">
    <property type="entry name" value="FYVE"/>
    <property type="match status" value="1"/>
</dbReference>
<dbReference type="InterPro" id="IPR051092">
    <property type="entry name" value="FYVE_RhoGEF_PH"/>
</dbReference>
<sequence length="513" mass="59656">MANTKPSKSTKVEGTGLWGKSSASCSRSASRSPNRRGGQRESEEEWQNWGKACTGKKAEAFHRNRERVAKELLSTEETYVSTLNVIVDKFQKPMYLSTEGRRKPILPMDEVRTLFSDIAVMRDLNQKILRDLKARVQEYTINTCIGDILLDFVPYLRMYRNYVEKTESEKVRTIIRRLDPHQKSTFKTFCDKTSAENKCLPLPALLITPVQRIPRYRLLIKQYIKHTHETHPDYKKLMLVLERIEETAEFVNQSLKLKAERTRIIEIMQLFRKDPEFVAPHRLYRFDGWMTKKLKNSDDRKYHFFLFNDMLAYAHGKKGGYILHRKIPINGAFEIRDITKGSNELHSFQIINSEKSIQVYCESKENKATWISALRAAKEEWAETKSTRSNRDGKRQRRQMAVPDVNKLKRCNRQCTASGKPCGATFGFFRKRRFCYTCGVVCCESCSPYRVYINPGDTVKQRVCTSCIIELLRIAENQLLYRPEDLPPTRTKEGLSPPRVVRAESTENAVEFS</sequence>
<dbReference type="InterPro" id="IPR000306">
    <property type="entry name" value="Znf_FYVE"/>
</dbReference>
<comment type="subcellular location">
    <subcellularLocation>
        <location evidence="1">Cytoplasm</location>
        <location evidence="1">Cytoskeleton</location>
    </subcellularLocation>
</comment>
<evidence type="ECO:0000256" key="8">
    <source>
        <dbReference type="PROSITE-ProRule" id="PRU00091"/>
    </source>
</evidence>
<organism evidence="13">
    <name type="scientific">Lotharella globosa</name>
    <dbReference type="NCBI Taxonomy" id="91324"/>
    <lineage>
        <taxon>Eukaryota</taxon>
        <taxon>Sar</taxon>
        <taxon>Rhizaria</taxon>
        <taxon>Cercozoa</taxon>
        <taxon>Chlorarachniophyceae</taxon>
        <taxon>Lotharella</taxon>
    </lineage>
</organism>
<evidence type="ECO:0000313" key="13">
    <source>
        <dbReference type="EMBL" id="CAE0676338.1"/>
    </source>
</evidence>
<dbReference type="GO" id="GO:0008270">
    <property type="term" value="F:zinc ion binding"/>
    <property type="evidence" value="ECO:0007669"/>
    <property type="project" value="UniProtKB-KW"/>
</dbReference>
<dbReference type="CDD" id="cd00065">
    <property type="entry name" value="FYVE_like_SF"/>
    <property type="match status" value="1"/>
</dbReference>
<dbReference type="AlphaFoldDB" id="A0A7S4DX78"/>
<dbReference type="Pfam" id="PF00169">
    <property type="entry name" value="PH"/>
    <property type="match status" value="1"/>
</dbReference>
<dbReference type="InterPro" id="IPR001849">
    <property type="entry name" value="PH_domain"/>
</dbReference>
<reference evidence="13" key="1">
    <citation type="submission" date="2021-01" db="EMBL/GenBank/DDBJ databases">
        <authorList>
            <person name="Corre E."/>
            <person name="Pelletier E."/>
            <person name="Niang G."/>
            <person name="Scheremetjew M."/>
            <person name="Finn R."/>
            <person name="Kale V."/>
            <person name="Holt S."/>
            <person name="Cochrane G."/>
            <person name="Meng A."/>
            <person name="Brown T."/>
            <person name="Cohen L."/>
        </authorList>
    </citation>
    <scope>NUCLEOTIDE SEQUENCE</scope>
    <source>
        <strain evidence="13">CCCM811</strain>
    </source>
</reference>
<dbReference type="InterPro" id="IPR000219">
    <property type="entry name" value="DH_dom"/>
</dbReference>
<evidence type="ECO:0000256" key="5">
    <source>
        <dbReference type="ARBA" id="ARBA00022771"/>
    </source>
</evidence>
<dbReference type="PROSITE" id="PS50010">
    <property type="entry name" value="DH_2"/>
    <property type="match status" value="1"/>
</dbReference>
<dbReference type="GO" id="GO:0005856">
    <property type="term" value="C:cytoskeleton"/>
    <property type="evidence" value="ECO:0007669"/>
    <property type="project" value="UniProtKB-SubCell"/>
</dbReference>
<protein>
    <submittedName>
        <fullName evidence="13">Uncharacterized protein</fullName>
    </submittedName>
</protein>
<feature type="region of interest" description="Disordered" evidence="9">
    <location>
        <begin position="1"/>
        <end position="48"/>
    </location>
</feature>
<dbReference type="EMBL" id="HBIV01039599">
    <property type="protein sequence ID" value="CAE0676338.1"/>
    <property type="molecule type" value="Transcribed_RNA"/>
</dbReference>
<dbReference type="InterPro" id="IPR011993">
    <property type="entry name" value="PH-like_dom_sf"/>
</dbReference>
<accession>A0A7S4DX78</accession>
<keyword evidence="7" id="KW-0206">Cytoskeleton</keyword>
<evidence type="ECO:0000259" key="12">
    <source>
        <dbReference type="PROSITE" id="PS50178"/>
    </source>
</evidence>
<evidence type="ECO:0000259" key="11">
    <source>
        <dbReference type="PROSITE" id="PS50010"/>
    </source>
</evidence>
<keyword evidence="6" id="KW-0862">Zinc</keyword>
<evidence type="ECO:0000256" key="6">
    <source>
        <dbReference type="ARBA" id="ARBA00022833"/>
    </source>
</evidence>
<evidence type="ECO:0000256" key="2">
    <source>
        <dbReference type="ARBA" id="ARBA00022490"/>
    </source>
</evidence>
<dbReference type="SMART" id="SM00233">
    <property type="entry name" value="PH"/>
    <property type="match status" value="1"/>
</dbReference>
<gene>
    <name evidence="13" type="ORF">LGLO00237_LOCUS28116</name>
</gene>
<dbReference type="InterPro" id="IPR011011">
    <property type="entry name" value="Znf_FYVE_PHD"/>
</dbReference>
<feature type="domain" description="FYVE-type" evidence="12">
    <location>
        <begin position="422"/>
        <end position="472"/>
    </location>
</feature>
<evidence type="ECO:0000259" key="10">
    <source>
        <dbReference type="PROSITE" id="PS50003"/>
    </source>
</evidence>
<dbReference type="PANTHER" id="PTHR12673">
    <property type="entry name" value="FACIOGENITAL DYSPLASIA PROTEIN"/>
    <property type="match status" value="1"/>
</dbReference>
<dbReference type="InterPro" id="IPR035899">
    <property type="entry name" value="DBL_dom_sf"/>
</dbReference>
<dbReference type="GO" id="GO:0005085">
    <property type="term" value="F:guanyl-nucleotide exchange factor activity"/>
    <property type="evidence" value="ECO:0007669"/>
    <property type="project" value="UniProtKB-KW"/>
</dbReference>
<evidence type="ECO:0000256" key="1">
    <source>
        <dbReference type="ARBA" id="ARBA00004245"/>
    </source>
</evidence>
<feature type="domain" description="PH" evidence="10">
    <location>
        <begin position="283"/>
        <end position="379"/>
    </location>
</feature>
<dbReference type="PANTHER" id="PTHR12673:SF159">
    <property type="entry name" value="LD03170P"/>
    <property type="match status" value="1"/>
</dbReference>
<dbReference type="SUPFAM" id="SSF57903">
    <property type="entry name" value="FYVE/PHD zinc finger"/>
    <property type="match status" value="1"/>
</dbReference>
<dbReference type="Gene3D" id="3.30.40.10">
    <property type="entry name" value="Zinc/RING finger domain, C3HC4 (zinc finger)"/>
    <property type="match status" value="1"/>
</dbReference>
<keyword evidence="2" id="KW-0963">Cytoplasm</keyword>
<evidence type="ECO:0000256" key="4">
    <source>
        <dbReference type="ARBA" id="ARBA00022723"/>
    </source>
</evidence>
<evidence type="ECO:0000256" key="3">
    <source>
        <dbReference type="ARBA" id="ARBA00022658"/>
    </source>
</evidence>
<keyword evidence="5 8" id="KW-0863">Zinc-finger</keyword>
<name>A0A7S4DX78_9EUKA</name>
<evidence type="ECO:0000256" key="9">
    <source>
        <dbReference type="SAM" id="MobiDB-lite"/>
    </source>
</evidence>
<evidence type="ECO:0000256" key="7">
    <source>
        <dbReference type="ARBA" id="ARBA00023212"/>
    </source>
</evidence>
<dbReference type="SUPFAM" id="SSF50729">
    <property type="entry name" value="PH domain-like"/>
    <property type="match status" value="1"/>
</dbReference>
<keyword evidence="3" id="KW-0344">Guanine-nucleotide releasing factor</keyword>
<dbReference type="Pfam" id="PF00621">
    <property type="entry name" value="RhoGEF"/>
    <property type="match status" value="1"/>
</dbReference>
<keyword evidence="4" id="KW-0479">Metal-binding</keyword>
<feature type="region of interest" description="Disordered" evidence="9">
    <location>
        <begin position="485"/>
        <end position="513"/>
    </location>
</feature>
<dbReference type="InterPro" id="IPR013083">
    <property type="entry name" value="Znf_RING/FYVE/PHD"/>
</dbReference>
<dbReference type="SMART" id="SM00064">
    <property type="entry name" value="FYVE"/>
    <property type="match status" value="1"/>
</dbReference>
<dbReference type="PROSITE" id="PS50003">
    <property type="entry name" value="PH_DOMAIN"/>
    <property type="match status" value="1"/>
</dbReference>
<proteinExistence type="predicted"/>
<dbReference type="GO" id="GO:0005737">
    <property type="term" value="C:cytoplasm"/>
    <property type="evidence" value="ECO:0007669"/>
    <property type="project" value="TreeGrafter"/>
</dbReference>
<feature type="compositionally biased region" description="Low complexity" evidence="9">
    <location>
        <begin position="21"/>
        <end position="32"/>
    </location>
</feature>
<dbReference type="PROSITE" id="PS50178">
    <property type="entry name" value="ZF_FYVE"/>
    <property type="match status" value="1"/>
</dbReference>
<dbReference type="Gene3D" id="2.30.29.30">
    <property type="entry name" value="Pleckstrin-homology domain (PH domain)/Phosphotyrosine-binding domain (PTB)"/>
    <property type="match status" value="1"/>
</dbReference>
<dbReference type="SMART" id="SM00325">
    <property type="entry name" value="RhoGEF"/>
    <property type="match status" value="1"/>
</dbReference>